<evidence type="ECO:0000256" key="5">
    <source>
        <dbReference type="ARBA" id="ARBA00023136"/>
    </source>
</evidence>
<accession>A0AAW5BDV5</accession>
<dbReference type="GO" id="GO:0016020">
    <property type="term" value="C:membrane"/>
    <property type="evidence" value="ECO:0007669"/>
    <property type="project" value="UniProtKB-SubCell"/>
</dbReference>
<dbReference type="PANTHER" id="PTHR30238">
    <property type="entry name" value="MEMBRANE BOUND PREDICTED REDOX MODULATOR"/>
    <property type="match status" value="1"/>
</dbReference>
<keyword evidence="3 6" id="KW-0812">Transmembrane</keyword>
<reference evidence="7 8" key="1">
    <citation type="journal article" date="2022" name="Evol. Bioinform. Online">
        <title>Draft Genome Sequence of Oceanobacillus jordanicus Strain GSFE11, a Halotolerant Plant Growth-Promoting Bacterial Endophyte Isolated From the Jordan Valley.</title>
        <authorList>
            <person name="Alhindi T."/>
            <person name="Albdaiwi R."/>
        </authorList>
    </citation>
    <scope>NUCLEOTIDE SEQUENCE [LARGE SCALE GENOMIC DNA]</scope>
    <source>
        <strain evidence="7 8">GSFE11</strain>
    </source>
</reference>
<dbReference type="PANTHER" id="PTHR30238:SF4">
    <property type="entry name" value="SLL1022 PROTEIN"/>
    <property type="match status" value="1"/>
</dbReference>
<dbReference type="InterPro" id="IPR022301">
    <property type="entry name" value="Integral_membrane_YjbE"/>
</dbReference>
<comment type="subcellular location">
    <subcellularLocation>
        <location evidence="1">Membrane</location>
        <topology evidence="1">Multi-pass membrane protein</topology>
    </subcellularLocation>
</comment>
<dbReference type="NCBIfam" id="TIGR03717">
    <property type="entry name" value="R_switched_YjbE"/>
    <property type="match status" value="1"/>
</dbReference>
<protein>
    <submittedName>
        <fullName evidence="7">YjbE family putative metal transport protein</fullName>
    </submittedName>
</protein>
<comment type="caution">
    <text evidence="7">The sequence shown here is derived from an EMBL/GenBank/DDBJ whole genome shotgun (WGS) entry which is preliminary data.</text>
</comment>
<evidence type="ECO:0000313" key="7">
    <source>
        <dbReference type="EMBL" id="MCG3420927.1"/>
    </source>
</evidence>
<keyword evidence="8" id="KW-1185">Reference proteome</keyword>
<evidence type="ECO:0000256" key="4">
    <source>
        <dbReference type="ARBA" id="ARBA00022989"/>
    </source>
</evidence>
<dbReference type="EMBL" id="JAIFZM010000020">
    <property type="protein sequence ID" value="MCG3420927.1"/>
    <property type="molecule type" value="Genomic_DNA"/>
</dbReference>
<dbReference type="RefSeq" id="WP_238021337.1">
    <property type="nucleotide sequence ID" value="NZ_JAIFZM010000020.1"/>
</dbReference>
<evidence type="ECO:0000256" key="3">
    <source>
        <dbReference type="ARBA" id="ARBA00022692"/>
    </source>
</evidence>
<gene>
    <name evidence="7" type="ORF">K3T81_17410</name>
</gene>
<comment type="similarity">
    <text evidence="2">Belongs to the TerC family.</text>
</comment>
<keyword evidence="4 6" id="KW-1133">Transmembrane helix</keyword>
<dbReference type="AlphaFoldDB" id="A0AAW5BDV5"/>
<dbReference type="InterPro" id="IPR005496">
    <property type="entry name" value="Integral_membrane_TerC"/>
</dbReference>
<feature type="transmembrane region" description="Helical" evidence="6">
    <location>
        <begin position="40"/>
        <end position="61"/>
    </location>
</feature>
<dbReference type="Pfam" id="PF03741">
    <property type="entry name" value="TerC"/>
    <property type="match status" value="1"/>
</dbReference>
<evidence type="ECO:0000256" key="6">
    <source>
        <dbReference type="SAM" id="Phobius"/>
    </source>
</evidence>
<feature type="transmembrane region" description="Helical" evidence="6">
    <location>
        <begin position="157"/>
        <end position="177"/>
    </location>
</feature>
<feature type="transmembrane region" description="Helical" evidence="6">
    <location>
        <begin position="130"/>
        <end position="150"/>
    </location>
</feature>
<evidence type="ECO:0000256" key="2">
    <source>
        <dbReference type="ARBA" id="ARBA00007511"/>
    </source>
</evidence>
<dbReference type="Proteomes" id="UP001199631">
    <property type="component" value="Unassembled WGS sequence"/>
</dbReference>
<feature type="transmembrane region" description="Helical" evidence="6">
    <location>
        <begin position="105"/>
        <end position="124"/>
    </location>
</feature>
<name>A0AAW5BDV5_9BACI</name>
<feature type="transmembrane region" description="Helical" evidence="6">
    <location>
        <begin position="189"/>
        <end position="210"/>
    </location>
</feature>
<sequence>MEIIEPLLKILLVNIILSGDNAVVIAMASRKLPDHVKRKAVIWGTFGAIAFRILFVFLVLYLLKLPWIHLIGGLLLLFVAYKLLVDKPDNQQIKVGSSLQEAITIIIFADILMSLDNVLAIVAISNGQFLLIMIGIMISIPIILMASGLIMKAMEQYPSIVYGGTALLAWTAGEMIMKEERVTLLLDILSFPKSIFLLALIFLVLIIGGIRRRNQIT</sequence>
<proteinExistence type="inferred from homology"/>
<feature type="transmembrane region" description="Helical" evidence="6">
    <location>
        <begin position="6"/>
        <end position="28"/>
    </location>
</feature>
<feature type="transmembrane region" description="Helical" evidence="6">
    <location>
        <begin position="67"/>
        <end position="84"/>
    </location>
</feature>
<evidence type="ECO:0000256" key="1">
    <source>
        <dbReference type="ARBA" id="ARBA00004141"/>
    </source>
</evidence>
<evidence type="ECO:0000313" key="8">
    <source>
        <dbReference type="Proteomes" id="UP001199631"/>
    </source>
</evidence>
<organism evidence="7 8">
    <name type="scientific">Oceanobacillus jordanicus</name>
    <dbReference type="NCBI Taxonomy" id="2867266"/>
    <lineage>
        <taxon>Bacteria</taxon>
        <taxon>Bacillati</taxon>
        <taxon>Bacillota</taxon>
        <taxon>Bacilli</taxon>
        <taxon>Bacillales</taxon>
        <taxon>Bacillaceae</taxon>
        <taxon>Oceanobacillus</taxon>
    </lineage>
</organism>
<keyword evidence="5 6" id="KW-0472">Membrane</keyword>